<evidence type="ECO:0008006" key="4">
    <source>
        <dbReference type="Google" id="ProtNLM"/>
    </source>
</evidence>
<dbReference type="OrthoDB" id="7868243at2"/>
<reference evidence="2 3" key="1">
    <citation type="submission" date="2017-08" db="EMBL/GenBank/DDBJ databases">
        <title>Draft Genome Sequence of Loktanella cinnabarina Strain XM1, Isolated from Coastal Surface Water.</title>
        <authorList>
            <person name="Ma R."/>
            <person name="Wang J."/>
            <person name="Wang Q."/>
            <person name="Ma Z."/>
            <person name="Li J."/>
            <person name="Chen L."/>
        </authorList>
    </citation>
    <scope>NUCLEOTIDE SEQUENCE [LARGE SCALE GENOMIC DNA]</scope>
    <source>
        <strain evidence="2 3">XM1</strain>
    </source>
</reference>
<dbReference type="Proteomes" id="UP000221860">
    <property type="component" value="Unassembled WGS sequence"/>
</dbReference>
<keyword evidence="1" id="KW-0732">Signal</keyword>
<evidence type="ECO:0000313" key="2">
    <source>
        <dbReference type="EMBL" id="PHP28874.1"/>
    </source>
</evidence>
<dbReference type="AlphaFoldDB" id="A0A2G1MJK1"/>
<accession>A0A2G1MJK1</accession>
<evidence type="ECO:0000313" key="3">
    <source>
        <dbReference type="Proteomes" id="UP000221860"/>
    </source>
</evidence>
<name>A0A2G1MJK1_9RHOB</name>
<dbReference type="RefSeq" id="WP_099274542.1">
    <property type="nucleotide sequence ID" value="NZ_KZ304952.1"/>
</dbReference>
<feature type="signal peptide" evidence="1">
    <location>
        <begin position="1"/>
        <end position="31"/>
    </location>
</feature>
<keyword evidence="3" id="KW-1185">Reference proteome</keyword>
<sequence>MKKPIAIALAAALTMPLMGVAPILSSAAGFADMTEPASRYDLDGVIEIPVAAAEIEDCRATLEQVFIGGGAEDAAAPSVRCVAI</sequence>
<gene>
    <name evidence="2" type="ORF">CJ301_04020</name>
</gene>
<dbReference type="EMBL" id="NQWH01000004">
    <property type="protein sequence ID" value="PHP28874.1"/>
    <property type="molecule type" value="Genomic_DNA"/>
</dbReference>
<feature type="chain" id="PRO_5013578682" description="UrcA family protein" evidence="1">
    <location>
        <begin position="32"/>
        <end position="84"/>
    </location>
</feature>
<organism evidence="2 3">
    <name type="scientific">Limimaricola cinnabarinus</name>
    <dbReference type="NCBI Taxonomy" id="1125964"/>
    <lineage>
        <taxon>Bacteria</taxon>
        <taxon>Pseudomonadati</taxon>
        <taxon>Pseudomonadota</taxon>
        <taxon>Alphaproteobacteria</taxon>
        <taxon>Rhodobacterales</taxon>
        <taxon>Paracoccaceae</taxon>
        <taxon>Limimaricola</taxon>
    </lineage>
</organism>
<protein>
    <recommendedName>
        <fullName evidence="4">UrcA family protein</fullName>
    </recommendedName>
</protein>
<proteinExistence type="predicted"/>
<comment type="caution">
    <text evidence="2">The sequence shown here is derived from an EMBL/GenBank/DDBJ whole genome shotgun (WGS) entry which is preliminary data.</text>
</comment>
<evidence type="ECO:0000256" key="1">
    <source>
        <dbReference type="SAM" id="SignalP"/>
    </source>
</evidence>